<dbReference type="RefSeq" id="WP_163284888.1">
    <property type="nucleotide sequence ID" value="NZ_JAAGVY010000012.1"/>
</dbReference>
<dbReference type="Proteomes" id="UP000486602">
    <property type="component" value="Unassembled WGS sequence"/>
</dbReference>
<dbReference type="AlphaFoldDB" id="A0A7K3WPG5"/>
<evidence type="ECO:0000313" key="1">
    <source>
        <dbReference type="EMBL" id="NEN23549.1"/>
    </source>
</evidence>
<comment type="caution">
    <text evidence="1">The sequence shown here is derived from an EMBL/GenBank/DDBJ whole genome shotgun (WGS) entry which is preliminary data.</text>
</comment>
<proteinExistence type="predicted"/>
<accession>A0A7K3WPG5</accession>
<organism evidence="1 2">
    <name type="scientific">Cryomorpha ignava</name>
    <dbReference type="NCBI Taxonomy" id="101383"/>
    <lineage>
        <taxon>Bacteria</taxon>
        <taxon>Pseudomonadati</taxon>
        <taxon>Bacteroidota</taxon>
        <taxon>Flavobacteriia</taxon>
        <taxon>Flavobacteriales</taxon>
        <taxon>Cryomorphaceae</taxon>
        <taxon>Cryomorpha</taxon>
    </lineage>
</organism>
<sequence length="104" mass="12118">MIYYYHYTARKNIDKIFKNGVFKSDSNYTKDEYYNARNASMYLGIPIESVEAVLKFADDGYFINRGLVADSNRYLGGGSQYEHRRGNLKPIALRNIQSTNWENL</sequence>
<evidence type="ECO:0000313" key="2">
    <source>
        <dbReference type="Proteomes" id="UP000486602"/>
    </source>
</evidence>
<name>A0A7K3WPG5_9FLAO</name>
<reference evidence="1 2" key="1">
    <citation type="submission" date="2020-02" db="EMBL/GenBank/DDBJ databases">
        <title>Out from the shadows clarifying the taxonomy of the family Cryomorphaceae and related taxa by utilizing the GTDB taxonomic framework.</title>
        <authorList>
            <person name="Bowman J.P."/>
        </authorList>
    </citation>
    <scope>NUCLEOTIDE SEQUENCE [LARGE SCALE GENOMIC DNA]</scope>
    <source>
        <strain evidence="1 2">QSSC 1-22</strain>
    </source>
</reference>
<keyword evidence="2" id="KW-1185">Reference proteome</keyword>
<protein>
    <submittedName>
        <fullName evidence="1">Uncharacterized protein</fullName>
    </submittedName>
</protein>
<dbReference type="EMBL" id="JAAGVY010000012">
    <property type="protein sequence ID" value="NEN23549.1"/>
    <property type="molecule type" value="Genomic_DNA"/>
</dbReference>
<gene>
    <name evidence="1" type="ORF">G3O08_08550</name>
</gene>